<feature type="transmembrane region" description="Helical" evidence="7">
    <location>
        <begin position="64"/>
        <end position="82"/>
    </location>
</feature>
<gene>
    <name evidence="8" type="ORF">LSG31_13905</name>
</gene>
<evidence type="ECO:0000313" key="8">
    <source>
        <dbReference type="EMBL" id="UOF89019.1"/>
    </source>
</evidence>
<sequence length="346" mass="37119">MSRSYTIVHKRRRLLTWLTVIVALGLPWAVDSIGSVPGYILNLSLIFAIVAVGLNLLTGFSGQVSLGHAAFVVIGSYTSAILTLKVGISFWLALPAAGLMSGIVGFIVGLPAVRLTGNLLAVATLGFGLAIPELVLKWTKLTNGDTGLNPDRPQLFGFSLQNDLFYYYLILLCLAFTLWISRNLLKGKAGRAFQAIRDSEIAATAMGISIVYYKSLVFAISAGFAGIAGSLYAHYVNFISPNDFTIVNSFLFFAMVVLGGLASLPGAILGAVVITILEQATGGLQGFSIVLTGAVMVGVVMFFPRGLIALWKREERDRSMEDEEKADSRMANRISTEVTGEHVSEV</sequence>
<dbReference type="InterPro" id="IPR043428">
    <property type="entry name" value="LivM-like"/>
</dbReference>
<evidence type="ECO:0000256" key="4">
    <source>
        <dbReference type="ARBA" id="ARBA00022989"/>
    </source>
</evidence>
<keyword evidence="4 7" id="KW-1133">Transmembrane helix</keyword>
<keyword evidence="5 7" id="KW-0472">Membrane</keyword>
<dbReference type="CDD" id="cd06581">
    <property type="entry name" value="TM_PBP1_LivM_like"/>
    <property type="match status" value="1"/>
</dbReference>
<evidence type="ECO:0000256" key="3">
    <source>
        <dbReference type="ARBA" id="ARBA00022692"/>
    </source>
</evidence>
<evidence type="ECO:0000256" key="2">
    <source>
        <dbReference type="ARBA" id="ARBA00022475"/>
    </source>
</evidence>
<dbReference type="PANTHER" id="PTHR30482">
    <property type="entry name" value="HIGH-AFFINITY BRANCHED-CHAIN AMINO ACID TRANSPORT SYSTEM PERMEASE"/>
    <property type="match status" value="1"/>
</dbReference>
<feature type="transmembrane region" description="Helical" evidence="7">
    <location>
        <begin position="39"/>
        <end position="57"/>
    </location>
</feature>
<dbReference type="Pfam" id="PF02653">
    <property type="entry name" value="BPD_transp_2"/>
    <property type="match status" value="1"/>
</dbReference>
<evidence type="ECO:0000256" key="1">
    <source>
        <dbReference type="ARBA" id="ARBA00004651"/>
    </source>
</evidence>
<protein>
    <submittedName>
        <fullName evidence="8">Branched-chain amino acid ABC transporter permease</fullName>
    </submittedName>
</protein>
<name>A0ABY4CF76_9BACL</name>
<feature type="transmembrane region" description="Helical" evidence="7">
    <location>
        <begin position="289"/>
        <end position="311"/>
    </location>
</feature>
<keyword evidence="2" id="KW-1003">Cell membrane</keyword>
<keyword evidence="9" id="KW-1185">Reference proteome</keyword>
<organism evidence="8 9">
    <name type="scientific">Fodinisporobacter ferrooxydans</name>
    <dbReference type="NCBI Taxonomy" id="2901836"/>
    <lineage>
        <taxon>Bacteria</taxon>
        <taxon>Bacillati</taxon>
        <taxon>Bacillota</taxon>
        <taxon>Bacilli</taxon>
        <taxon>Bacillales</taxon>
        <taxon>Alicyclobacillaceae</taxon>
        <taxon>Fodinisporobacter</taxon>
    </lineage>
</organism>
<dbReference type="RefSeq" id="WP_347435701.1">
    <property type="nucleotide sequence ID" value="NZ_CP089291.1"/>
</dbReference>
<proteinExistence type="predicted"/>
<accession>A0ABY4CF76</accession>
<dbReference type="EMBL" id="CP089291">
    <property type="protein sequence ID" value="UOF89019.1"/>
    <property type="molecule type" value="Genomic_DNA"/>
</dbReference>
<feature type="transmembrane region" description="Helical" evidence="7">
    <location>
        <begin position="88"/>
        <end position="110"/>
    </location>
</feature>
<evidence type="ECO:0000256" key="7">
    <source>
        <dbReference type="SAM" id="Phobius"/>
    </source>
</evidence>
<dbReference type="InterPro" id="IPR001851">
    <property type="entry name" value="ABC_transp_permease"/>
</dbReference>
<evidence type="ECO:0000256" key="6">
    <source>
        <dbReference type="SAM" id="MobiDB-lite"/>
    </source>
</evidence>
<feature type="transmembrane region" description="Helical" evidence="7">
    <location>
        <begin position="216"/>
        <end position="235"/>
    </location>
</feature>
<evidence type="ECO:0000256" key="5">
    <source>
        <dbReference type="ARBA" id="ARBA00023136"/>
    </source>
</evidence>
<feature type="region of interest" description="Disordered" evidence="6">
    <location>
        <begin position="319"/>
        <end position="346"/>
    </location>
</feature>
<dbReference type="Proteomes" id="UP000830167">
    <property type="component" value="Chromosome"/>
</dbReference>
<feature type="transmembrane region" description="Helical" evidence="7">
    <location>
        <begin position="165"/>
        <end position="185"/>
    </location>
</feature>
<keyword evidence="3 7" id="KW-0812">Transmembrane</keyword>
<comment type="subcellular location">
    <subcellularLocation>
        <location evidence="1">Cell membrane</location>
        <topology evidence="1">Multi-pass membrane protein</topology>
    </subcellularLocation>
</comment>
<feature type="transmembrane region" description="Helical" evidence="7">
    <location>
        <begin position="117"/>
        <end position="136"/>
    </location>
</feature>
<dbReference type="PANTHER" id="PTHR30482:SF10">
    <property type="entry name" value="HIGH-AFFINITY BRANCHED-CHAIN AMINO ACID TRANSPORT PROTEIN BRAE"/>
    <property type="match status" value="1"/>
</dbReference>
<feature type="transmembrane region" description="Helical" evidence="7">
    <location>
        <begin position="250"/>
        <end position="277"/>
    </location>
</feature>
<reference evidence="8" key="1">
    <citation type="submission" date="2021-12" db="EMBL/GenBank/DDBJ databases">
        <title>Alicyclobacillaceae gen. nov., sp. nov., isolated from chalcocite enrichment system.</title>
        <authorList>
            <person name="Jiang Z."/>
        </authorList>
    </citation>
    <scope>NUCLEOTIDE SEQUENCE</scope>
    <source>
        <strain evidence="8">MYW30-H2</strain>
    </source>
</reference>
<evidence type="ECO:0000313" key="9">
    <source>
        <dbReference type="Proteomes" id="UP000830167"/>
    </source>
</evidence>